<keyword evidence="5" id="KW-1185">Reference proteome</keyword>
<protein>
    <submittedName>
        <fullName evidence="4">DUF6286 domain-containing protein</fullName>
    </submittedName>
</protein>
<feature type="compositionally biased region" description="Basic and acidic residues" evidence="1">
    <location>
        <begin position="21"/>
        <end position="47"/>
    </location>
</feature>
<feature type="region of interest" description="Disordered" evidence="1">
    <location>
        <begin position="229"/>
        <end position="249"/>
    </location>
</feature>
<feature type="region of interest" description="Disordered" evidence="1">
    <location>
        <begin position="1"/>
        <end position="55"/>
    </location>
</feature>
<name>A0ABW0X511_9ACTN</name>
<evidence type="ECO:0000313" key="5">
    <source>
        <dbReference type="Proteomes" id="UP001595975"/>
    </source>
</evidence>
<dbReference type="InterPro" id="IPR046253">
    <property type="entry name" value="DUF6286"/>
</dbReference>
<keyword evidence="2" id="KW-0812">Transmembrane</keyword>
<feature type="domain" description="DUF6286" evidence="3">
    <location>
        <begin position="127"/>
        <end position="223"/>
    </location>
</feature>
<dbReference type="RefSeq" id="WP_380227324.1">
    <property type="nucleotide sequence ID" value="NZ_JBHSOF010000030.1"/>
</dbReference>
<sequence>MSEEPPAERPSAEPPPVEEPSVEHPSAEEHPAERPAVEEPLAERPAVEEPPVEEPAVKVPRLRAPRTTAAAVVATVLLVLAVALLYDVVAVRTGHPARRWRAELADELANRHLDDLAVLLGAGAATLLGGWLLWLAFAPGLGRWLSLRPHGDTSAAIDRSGVAALLADRAAGLPGVEHLQVRINRRRVRIALDGPADPASVERRLRTELAAVSLARPLRLDVTTAGRRRRARAGAGPDAAAEVQGGDGG</sequence>
<organism evidence="4 5">
    <name type="scientific">Kitasatospora misakiensis</name>
    <dbReference type="NCBI Taxonomy" id="67330"/>
    <lineage>
        <taxon>Bacteria</taxon>
        <taxon>Bacillati</taxon>
        <taxon>Actinomycetota</taxon>
        <taxon>Actinomycetes</taxon>
        <taxon>Kitasatosporales</taxon>
        <taxon>Streptomycetaceae</taxon>
        <taxon>Kitasatospora</taxon>
    </lineage>
</organism>
<feature type="transmembrane region" description="Helical" evidence="2">
    <location>
        <begin position="116"/>
        <end position="138"/>
    </location>
</feature>
<feature type="compositionally biased region" description="Basic and acidic residues" evidence="1">
    <location>
        <begin position="1"/>
        <end position="11"/>
    </location>
</feature>
<keyword evidence="2" id="KW-1133">Transmembrane helix</keyword>
<keyword evidence="2" id="KW-0472">Membrane</keyword>
<dbReference type="Pfam" id="PF19803">
    <property type="entry name" value="DUF6286"/>
    <property type="match status" value="1"/>
</dbReference>
<proteinExistence type="predicted"/>
<dbReference type="Proteomes" id="UP001595975">
    <property type="component" value="Unassembled WGS sequence"/>
</dbReference>
<feature type="transmembrane region" description="Helical" evidence="2">
    <location>
        <begin position="68"/>
        <end position="86"/>
    </location>
</feature>
<dbReference type="EMBL" id="JBHSOF010000030">
    <property type="protein sequence ID" value="MFC5665652.1"/>
    <property type="molecule type" value="Genomic_DNA"/>
</dbReference>
<evidence type="ECO:0000256" key="2">
    <source>
        <dbReference type="SAM" id="Phobius"/>
    </source>
</evidence>
<evidence type="ECO:0000256" key="1">
    <source>
        <dbReference type="SAM" id="MobiDB-lite"/>
    </source>
</evidence>
<comment type="caution">
    <text evidence="4">The sequence shown here is derived from an EMBL/GenBank/DDBJ whole genome shotgun (WGS) entry which is preliminary data.</text>
</comment>
<accession>A0ABW0X511</accession>
<evidence type="ECO:0000259" key="3">
    <source>
        <dbReference type="Pfam" id="PF19803"/>
    </source>
</evidence>
<evidence type="ECO:0000313" key="4">
    <source>
        <dbReference type="EMBL" id="MFC5665652.1"/>
    </source>
</evidence>
<reference evidence="5" key="1">
    <citation type="journal article" date="2019" name="Int. J. Syst. Evol. Microbiol.">
        <title>The Global Catalogue of Microorganisms (GCM) 10K type strain sequencing project: providing services to taxonomists for standard genome sequencing and annotation.</title>
        <authorList>
            <consortium name="The Broad Institute Genomics Platform"/>
            <consortium name="The Broad Institute Genome Sequencing Center for Infectious Disease"/>
            <person name="Wu L."/>
            <person name="Ma J."/>
        </authorList>
    </citation>
    <scope>NUCLEOTIDE SEQUENCE [LARGE SCALE GENOMIC DNA]</scope>
    <source>
        <strain evidence="5">CGMCC 4.1437</strain>
    </source>
</reference>
<gene>
    <name evidence="4" type="ORF">ACFP3U_22060</name>
</gene>